<evidence type="ECO:0000313" key="3">
    <source>
        <dbReference type="Proteomes" id="UP001472677"/>
    </source>
</evidence>
<feature type="compositionally biased region" description="Polar residues" evidence="1">
    <location>
        <begin position="154"/>
        <end position="163"/>
    </location>
</feature>
<reference evidence="2 3" key="1">
    <citation type="journal article" date="2024" name="G3 (Bethesda)">
        <title>Genome assembly of Hibiscus sabdariffa L. provides insights into metabolisms of medicinal natural products.</title>
        <authorList>
            <person name="Kim T."/>
        </authorList>
    </citation>
    <scope>NUCLEOTIDE SEQUENCE [LARGE SCALE GENOMIC DNA]</scope>
    <source>
        <strain evidence="2">TK-2024</strain>
        <tissue evidence="2">Old leaves</tissue>
    </source>
</reference>
<organism evidence="2 3">
    <name type="scientific">Hibiscus sabdariffa</name>
    <name type="common">roselle</name>
    <dbReference type="NCBI Taxonomy" id="183260"/>
    <lineage>
        <taxon>Eukaryota</taxon>
        <taxon>Viridiplantae</taxon>
        <taxon>Streptophyta</taxon>
        <taxon>Embryophyta</taxon>
        <taxon>Tracheophyta</taxon>
        <taxon>Spermatophyta</taxon>
        <taxon>Magnoliopsida</taxon>
        <taxon>eudicotyledons</taxon>
        <taxon>Gunneridae</taxon>
        <taxon>Pentapetalae</taxon>
        <taxon>rosids</taxon>
        <taxon>malvids</taxon>
        <taxon>Malvales</taxon>
        <taxon>Malvaceae</taxon>
        <taxon>Malvoideae</taxon>
        <taxon>Hibiscus</taxon>
    </lineage>
</organism>
<feature type="region of interest" description="Disordered" evidence="1">
    <location>
        <begin position="150"/>
        <end position="171"/>
    </location>
</feature>
<evidence type="ECO:0000313" key="2">
    <source>
        <dbReference type="EMBL" id="KAK8592995.1"/>
    </source>
</evidence>
<proteinExistence type="predicted"/>
<dbReference type="EMBL" id="JBBPBM010000003">
    <property type="protein sequence ID" value="KAK8592995.1"/>
    <property type="molecule type" value="Genomic_DNA"/>
</dbReference>
<keyword evidence="3" id="KW-1185">Reference proteome</keyword>
<evidence type="ECO:0000256" key="1">
    <source>
        <dbReference type="SAM" id="MobiDB-lite"/>
    </source>
</evidence>
<accession>A0ABR2G1Q7</accession>
<gene>
    <name evidence="2" type="ORF">V6N12_045086</name>
</gene>
<name>A0ABR2G1Q7_9ROSI</name>
<sequence length="241" mass="26079">MAVTVDSITLVDELLDSLSVDDGVSCWHRFDHSFKGPQAGAVTEPQAGAVTEPQAHMCCCTHDHVDTGYSPFVIDSDVQGSSPPAQQVESPQVNTLVASPAILTAKWYLDSDLAFQSTMTHVATSSQSSDALPGMTSDKQVLVAQEHVLESDQNEQSSPNVPHSTDGGDFQVQHENDAAADDQSDNNEVRFSFPSHSFNDAHLLERGDSVDSQVQHENVASPVEEVHGDFQRVPQENTHVM</sequence>
<comment type="caution">
    <text evidence="2">The sequence shown here is derived from an EMBL/GenBank/DDBJ whole genome shotgun (WGS) entry which is preliminary data.</text>
</comment>
<dbReference type="Proteomes" id="UP001472677">
    <property type="component" value="Unassembled WGS sequence"/>
</dbReference>
<protein>
    <submittedName>
        <fullName evidence="2">Uncharacterized protein</fullName>
    </submittedName>
</protein>